<feature type="compositionally biased region" description="Low complexity" evidence="4">
    <location>
        <begin position="66"/>
        <end position="76"/>
    </location>
</feature>
<dbReference type="GO" id="GO:0008080">
    <property type="term" value="F:N-acetyltransferase activity"/>
    <property type="evidence" value="ECO:0000318"/>
    <property type="project" value="GO_Central"/>
</dbReference>
<dbReference type="PANTHER" id="PTHR10545">
    <property type="entry name" value="DIAMINE N-ACETYLTRANSFERASE"/>
    <property type="match status" value="1"/>
</dbReference>
<feature type="compositionally biased region" description="Basic and acidic residues" evidence="4">
    <location>
        <begin position="1"/>
        <end position="50"/>
    </location>
</feature>
<dbReference type="STRING" id="3988.B9TJ46"/>
<dbReference type="Proteomes" id="UP000008311">
    <property type="component" value="Unassembled WGS sequence"/>
</dbReference>
<dbReference type="EMBL" id="EQ983402">
    <property type="protein sequence ID" value="EEF24118.1"/>
    <property type="molecule type" value="Genomic_DNA"/>
</dbReference>
<accession>B9TJ46</accession>
<comment type="similarity">
    <text evidence="1">Belongs to the acetyltransferase family.</text>
</comment>
<dbReference type="InParanoid" id="B9TJ46"/>
<dbReference type="InterPro" id="IPR051016">
    <property type="entry name" value="Diverse_Substrate_AcTransf"/>
</dbReference>
<keyword evidence="3" id="KW-0012">Acyltransferase</keyword>
<dbReference type="eggNOG" id="KOG3216">
    <property type="taxonomic scope" value="Eukaryota"/>
</dbReference>
<dbReference type="Gene3D" id="3.40.630.30">
    <property type="match status" value="1"/>
</dbReference>
<feature type="domain" description="N-acetyltransferase" evidence="5">
    <location>
        <begin position="226"/>
        <end position="381"/>
    </location>
</feature>
<dbReference type="InterPro" id="IPR000182">
    <property type="entry name" value="GNAT_dom"/>
</dbReference>
<dbReference type="Pfam" id="PF00583">
    <property type="entry name" value="Acetyltransf_1"/>
    <property type="match status" value="1"/>
</dbReference>
<evidence type="ECO:0000256" key="2">
    <source>
        <dbReference type="ARBA" id="ARBA00022679"/>
    </source>
</evidence>
<dbReference type="InterPro" id="IPR016181">
    <property type="entry name" value="Acyl_CoA_acyltransferase"/>
</dbReference>
<dbReference type="FunFam" id="3.40.630.30:FF:000064">
    <property type="entry name" value="GNAT family acetyltransferase"/>
    <property type="match status" value="1"/>
</dbReference>
<evidence type="ECO:0000313" key="7">
    <source>
        <dbReference type="Proteomes" id="UP000008311"/>
    </source>
</evidence>
<reference evidence="7" key="1">
    <citation type="journal article" date="2010" name="Nat. Biotechnol.">
        <title>Draft genome sequence of the oilseed species Ricinus communis.</title>
        <authorList>
            <person name="Chan A.P."/>
            <person name="Crabtree J."/>
            <person name="Zhao Q."/>
            <person name="Lorenzi H."/>
            <person name="Orvis J."/>
            <person name="Puiu D."/>
            <person name="Melake-Berhan A."/>
            <person name="Jones K.M."/>
            <person name="Redman J."/>
            <person name="Chen G."/>
            <person name="Cahoon E.B."/>
            <person name="Gedil M."/>
            <person name="Stanke M."/>
            <person name="Haas B.J."/>
            <person name="Wortman J.R."/>
            <person name="Fraser-Liggett C.M."/>
            <person name="Ravel J."/>
            <person name="Rabinowicz P.D."/>
        </authorList>
    </citation>
    <scope>NUCLEOTIDE SEQUENCE [LARGE SCALE GENOMIC DNA]</scope>
    <source>
        <strain evidence="7">cv. Hale</strain>
    </source>
</reference>
<feature type="non-terminal residue" evidence="6">
    <location>
        <position position="1"/>
    </location>
</feature>
<evidence type="ECO:0000259" key="5">
    <source>
        <dbReference type="PROSITE" id="PS51186"/>
    </source>
</evidence>
<evidence type="ECO:0000313" key="6">
    <source>
        <dbReference type="EMBL" id="EEF24118.1"/>
    </source>
</evidence>
<keyword evidence="2" id="KW-0808">Transferase</keyword>
<protein>
    <recommendedName>
        <fullName evidence="5">N-acetyltransferase domain-containing protein</fullName>
    </recommendedName>
</protein>
<dbReference type="AlphaFoldDB" id="B9TJ46"/>
<feature type="region of interest" description="Disordered" evidence="4">
    <location>
        <begin position="1"/>
        <end position="109"/>
    </location>
</feature>
<keyword evidence="7" id="KW-1185">Reference proteome</keyword>
<dbReference type="SUPFAM" id="SSF55729">
    <property type="entry name" value="Acyl-CoA N-acyltransferases (Nat)"/>
    <property type="match status" value="1"/>
</dbReference>
<dbReference type="PANTHER" id="PTHR10545:SF29">
    <property type="entry name" value="GH14572P-RELATED"/>
    <property type="match status" value="1"/>
</dbReference>
<evidence type="ECO:0000256" key="3">
    <source>
        <dbReference type="ARBA" id="ARBA00023315"/>
    </source>
</evidence>
<evidence type="ECO:0000256" key="4">
    <source>
        <dbReference type="SAM" id="MobiDB-lite"/>
    </source>
</evidence>
<proteinExistence type="inferred from homology"/>
<organism evidence="6 7">
    <name type="scientific">Ricinus communis</name>
    <name type="common">Castor bean</name>
    <dbReference type="NCBI Taxonomy" id="3988"/>
    <lineage>
        <taxon>Eukaryota</taxon>
        <taxon>Viridiplantae</taxon>
        <taxon>Streptophyta</taxon>
        <taxon>Embryophyta</taxon>
        <taxon>Tracheophyta</taxon>
        <taxon>Spermatophyta</taxon>
        <taxon>Magnoliopsida</taxon>
        <taxon>eudicotyledons</taxon>
        <taxon>Gunneridae</taxon>
        <taxon>Pentapetalae</taxon>
        <taxon>rosids</taxon>
        <taxon>fabids</taxon>
        <taxon>Malpighiales</taxon>
        <taxon>Euphorbiaceae</taxon>
        <taxon>Acalyphoideae</taxon>
        <taxon>Acalypheae</taxon>
        <taxon>Ricinus</taxon>
    </lineage>
</organism>
<evidence type="ECO:0000256" key="1">
    <source>
        <dbReference type="ARBA" id="ARBA00008694"/>
    </source>
</evidence>
<gene>
    <name evidence="6" type="ORF">RCOM_1931430</name>
</gene>
<sequence>RGDRGDGDRLLLGDRARAAGRGDRAHLHCPADRARPCRDLPEGEDRRALDPRLAARAGRSRHHPGRPAGRAAPARFGARHGGGARLGGVLRSQPRHRAPPGAAGRADRDRLLPELVHPRPVRAAGALAAGDSGGGAMAAGRARRRAGDHVAAAAFLGLCAGGSAGAAHGRIYRLCLGSDHGLAVLPRAAYAGYHRRHLADRRGMLDGGAQSARHRRARSGARTVMIAIRTATPDDVPLILDLVRELAVYEREPDAVVATEAMLHDALFARRVAESLIAELDGRPVGFALFFHNFSTWTGKPGIYLEDLYVTPGARGAGAGKALLRHLAGIALDRDCGRFEWAVLDWNTPAIDFYRAMGAQAMAEWTVQRVTGDALVALAGR</sequence>
<dbReference type="PROSITE" id="PS51186">
    <property type="entry name" value="GNAT"/>
    <property type="match status" value="1"/>
</dbReference>
<name>B9TJ46_RICCO</name>